<evidence type="ECO:0000256" key="2">
    <source>
        <dbReference type="SAM" id="SignalP"/>
    </source>
</evidence>
<keyword evidence="1" id="KW-0175">Coiled coil</keyword>
<dbReference type="EMBL" id="SMAD01000004">
    <property type="protein sequence ID" value="TCS87711.1"/>
    <property type="molecule type" value="Genomic_DNA"/>
</dbReference>
<dbReference type="Pfam" id="PF13767">
    <property type="entry name" value="DUF4168"/>
    <property type="match status" value="1"/>
</dbReference>
<comment type="caution">
    <text evidence="4">The sequence shown here is derived from an EMBL/GenBank/DDBJ whole genome shotgun (WGS) entry which is preliminary data.</text>
</comment>
<dbReference type="Proteomes" id="UP000295807">
    <property type="component" value="Unassembled WGS sequence"/>
</dbReference>
<reference evidence="4 5" key="1">
    <citation type="submission" date="2019-03" db="EMBL/GenBank/DDBJ databases">
        <title>Genomic Encyclopedia of Type Strains, Phase IV (KMG-IV): sequencing the most valuable type-strain genomes for metagenomic binning, comparative biology and taxonomic classification.</title>
        <authorList>
            <person name="Goeker M."/>
        </authorList>
    </citation>
    <scope>NUCLEOTIDE SEQUENCE [LARGE SCALE GENOMIC DNA]</scope>
    <source>
        <strain evidence="4 5">DSM 21100</strain>
    </source>
</reference>
<dbReference type="InterPro" id="IPR025433">
    <property type="entry name" value="DUF4168"/>
</dbReference>
<evidence type="ECO:0000259" key="3">
    <source>
        <dbReference type="Pfam" id="PF13767"/>
    </source>
</evidence>
<feature type="signal peptide" evidence="2">
    <location>
        <begin position="1"/>
        <end position="27"/>
    </location>
</feature>
<dbReference type="AlphaFoldDB" id="A0A4R3KT75"/>
<name>A0A4R3KT75_9SPHI</name>
<sequence length="189" mass="20896">MKRLKKLRTAALTGFAAILLSASGLYAQQQQQQQQQPLPGGQAPAVKEDFSDETLEKFIDINKKLAPHQQQGEAEMVKAIEGQGLETERFGEIMTARQMNDSTNAGASEEELKKVESATQEIMGIQQELQQKMTKVIVDEGMELQEFEDIILAYQYSPKVQKKINELVQQDQAAGLAPADSSEATPAEE</sequence>
<feature type="domain" description="DUF4168" evidence="3">
    <location>
        <begin position="105"/>
        <end position="164"/>
    </location>
</feature>
<keyword evidence="2" id="KW-0732">Signal</keyword>
<dbReference type="RefSeq" id="WP_132128803.1">
    <property type="nucleotide sequence ID" value="NZ_CP042432.1"/>
</dbReference>
<evidence type="ECO:0000256" key="1">
    <source>
        <dbReference type="SAM" id="Coils"/>
    </source>
</evidence>
<accession>A0A4R3KT75</accession>
<evidence type="ECO:0000313" key="4">
    <source>
        <dbReference type="EMBL" id="TCS87711.1"/>
    </source>
</evidence>
<keyword evidence="5" id="KW-1185">Reference proteome</keyword>
<evidence type="ECO:0000313" key="5">
    <source>
        <dbReference type="Proteomes" id="UP000295807"/>
    </source>
</evidence>
<proteinExistence type="predicted"/>
<organism evidence="4 5">
    <name type="scientific">Anseongella ginsenosidimutans</name>
    <dbReference type="NCBI Taxonomy" id="496056"/>
    <lineage>
        <taxon>Bacteria</taxon>
        <taxon>Pseudomonadati</taxon>
        <taxon>Bacteroidota</taxon>
        <taxon>Sphingobacteriia</taxon>
        <taxon>Sphingobacteriales</taxon>
        <taxon>Sphingobacteriaceae</taxon>
        <taxon>Anseongella</taxon>
    </lineage>
</organism>
<feature type="chain" id="PRO_5020878095" evidence="2">
    <location>
        <begin position="28"/>
        <end position="189"/>
    </location>
</feature>
<feature type="coiled-coil region" evidence="1">
    <location>
        <begin position="108"/>
        <end position="135"/>
    </location>
</feature>
<gene>
    <name evidence="4" type="ORF">EDD80_10458</name>
</gene>
<dbReference type="OrthoDB" id="427719at2"/>
<protein>
    <submittedName>
        <fullName evidence="4">Uncharacterized protein DUF4168</fullName>
    </submittedName>
</protein>